<evidence type="ECO:0000313" key="1">
    <source>
        <dbReference type="EMBL" id="JAD57188.1"/>
    </source>
</evidence>
<reference evidence="1" key="1">
    <citation type="submission" date="2014-09" db="EMBL/GenBank/DDBJ databases">
        <authorList>
            <person name="Magalhaes I.L.F."/>
            <person name="Oliveira U."/>
            <person name="Santos F.R."/>
            <person name="Vidigal T.H.D.A."/>
            <person name="Brescovit A.D."/>
            <person name="Santos A.J."/>
        </authorList>
    </citation>
    <scope>NUCLEOTIDE SEQUENCE</scope>
    <source>
        <tissue evidence="1">Shoot tissue taken approximately 20 cm above the soil surface</tissue>
    </source>
</reference>
<protein>
    <submittedName>
        <fullName evidence="1">Uncharacterized protein</fullName>
    </submittedName>
</protein>
<proteinExistence type="predicted"/>
<sequence length="16" mass="1991">MLHDLSIYKYMLHLTL</sequence>
<organism evidence="1">
    <name type="scientific">Arundo donax</name>
    <name type="common">Giant reed</name>
    <name type="synonym">Donax arundinaceus</name>
    <dbReference type="NCBI Taxonomy" id="35708"/>
    <lineage>
        <taxon>Eukaryota</taxon>
        <taxon>Viridiplantae</taxon>
        <taxon>Streptophyta</taxon>
        <taxon>Embryophyta</taxon>
        <taxon>Tracheophyta</taxon>
        <taxon>Spermatophyta</taxon>
        <taxon>Magnoliopsida</taxon>
        <taxon>Liliopsida</taxon>
        <taxon>Poales</taxon>
        <taxon>Poaceae</taxon>
        <taxon>PACMAD clade</taxon>
        <taxon>Arundinoideae</taxon>
        <taxon>Arundineae</taxon>
        <taxon>Arundo</taxon>
    </lineage>
</organism>
<accession>A0A0A9B4Y6</accession>
<dbReference type="EMBL" id="GBRH01240707">
    <property type="protein sequence ID" value="JAD57188.1"/>
    <property type="molecule type" value="Transcribed_RNA"/>
</dbReference>
<reference evidence="1" key="2">
    <citation type="journal article" date="2015" name="Data Brief">
        <title>Shoot transcriptome of the giant reed, Arundo donax.</title>
        <authorList>
            <person name="Barrero R.A."/>
            <person name="Guerrero F.D."/>
            <person name="Moolhuijzen P."/>
            <person name="Goolsby J.A."/>
            <person name="Tidwell J."/>
            <person name="Bellgard S.E."/>
            <person name="Bellgard M.I."/>
        </authorList>
    </citation>
    <scope>NUCLEOTIDE SEQUENCE</scope>
    <source>
        <tissue evidence="1">Shoot tissue taken approximately 20 cm above the soil surface</tissue>
    </source>
</reference>
<name>A0A0A9B4Y6_ARUDO</name>
<dbReference type="AlphaFoldDB" id="A0A0A9B4Y6"/>